<dbReference type="OrthoDB" id="9774579at2"/>
<dbReference type="KEGG" id="sur:STAUR_7801"/>
<feature type="repeat" description="NHL" evidence="2">
    <location>
        <begin position="855"/>
        <end position="880"/>
    </location>
</feature>
<proteinExistence type="predicted"/>
<keyword evidence="1" id="KW-0677">Repeat</keyword>
<dbReference type="PANTHER" id="PTHR24104">
    <property type="entry name" value="E3 UBIQUITIN-PROTEIN LIGASE NHLRC1-RELATED"/>
    <property type="match status" value="1"/>
</dbReference>
<evidence type="ECO:0000313" key="6">
    <source>
        <dbReference type="EMBL" id="ADO75556.1"/>
    </source>
</evidence>
<dbReference type="InterPro" id="IPR055826">
    <property type="entry name" value="DUF7402"/>
</dbReference>
<evidence type="ECO:0000256" key="2">
    <source>
        <dbReference type="PROSITE-ProRule" id="PRU00504"/>
    </source>
</evidence>
<organism evidence="7 9">
    <name type="scientific">Stigmatella aurantiaca (strain DW4/3-1)</name>
    <dbReference type="NCBI Taxonomy" id="378806"/>
    <lineage>
        <taxon>Bacteria</taxon>
        <taxon>Pseudomonadati</taxon>
        <taxon>Myxococcota</taxon>
        <taxon>Myxococcia</taxon>
        <taxon>Myxococcales</taxon>
        <taxon>Cystobacterineae</taxon>
        <taxon>Archangiaceae</taxon>
        <taxon>Stigmatella</taxon>
    </lineage>
</organism>
<dbReference type="PROSITE" id="PS51125">
    <property type="entry name" value="NHL"/>
    <property type="match status" value="1"/>
</dbReference>
<evidence type="ECO:0000256" key="3">
    <source>
        <dbReference type="SAM" id="MobiDB-lite"/>
    </source>
</evidence>
<evidence type="ECO:0000256" key="1">
    <source>
        <dbReference type="ARBA" id="ARBA00022737"/>
    </source>
</evidence>
<feature type="region of interest" description="Disordered" evidence="3">
    <location>
        <begin position="672"/>
        <end position="701"/>
    </location>
</feature>
<sequence length="1271" mass="138517">MRIYSGTRVGKLLLGTLLAMGVPLPRTARGAEPERCPSRLPGWTNIAPEARITPSSAYTDAQGVTQGGCQAVDGLIGLDGRGEWVSHWEVNPWITLEWDTPRTIHAIDLYDRVNTWPNLNAGILRFSDNTALEVTGIPTGGALKSITFAPKTVTWVKFESTGGSGNLNGLSEIVVSEVPSPTRGHARSEQVNLVFWPGTRLTSSTPFNVGTRQLSTKFGEDPNNYHDFPNGAWLQLDLGAGNAQHVNKVRLRFGTASTVATAYKIWVGNDPELADATLAADVSNNTRQIVSQRFTPIRGRFVRVQVFNTAPGSQPVRVDGLSVYSIDPKPVTRHYPVNERGAGKAKLEPLRGWGWYHAARKANNLLSDDPVTVAPDDRDDSNTPLDLAYEGAAFRVELDDTYTLEKMILGFGRLPPTPAELQVELSVDDIHYHTVFNGTVPPGHAPVLTWSTAGGQGDAKYVRVTFPRTAAPHNVQVLSRLELYGLPVASPAILPGEAPEGSLPVGTLDVPFGGYLSAAIYDSQGKLVRTLKNREPVAKGQNRPLYWNGRDDFDHELPPGPYQWKAAVSKVSSRDDGSVGNTGNPSHGLTHAPYHAAALAYDAAGYLYTASSWEEPEMDLRRYKPNGTPDWALSGKLNTAVATDGQFVYVAQWKEQDGLMANVIRRHRASDGAPKGFTGTADGTILINPPAANPKPESQRRATADQTRWYVGINGLAADATRLWVSNYRMNRVECYDKASGVLCGSFAVRQPLGIAAGADGFIWVAHEGSRVTRFRASMPRDPSWGKPVGGLSGLADPYALSLGLGGQRLFLTELGTGSVLEYSTALGQRLATHGRQAQPGPMQPDHFRLGDRAGIAVDEQGRYVVADTGNHRLQWFYANGTLRRSMSSEFISAPFVDETGESPHFVLSGPRQYAVDLATGAWQYTHNWTPTDNAFFDAVSKRRRLQVGTHQGSPLYRDFLFYTSDGFRGGVTVYLLEPGDTGMRRAASIGSGWTGAEDNTLPGNRCFQWIDSSADGVVDPLSEVTFPDDCVSGDMNVWVSETGDLWLSQTSPGEGAVIIPLQGFDAHFNPIYGFAARTSVLPLDTSPTNYRAALIRSIPHSRQFLTLGSTAQSDQARGTTGFGSGRVATLHHPDGSEKVRVNLPDEWKAFTIAADGEYWYTGHSRDDQHWIHMYDEDGLLIATMRPGAPSRWGAGWMDHSASMTARKEPGTSTHYVYAEDVFWGRMIRYATVVHPGDVSRGSGHFTWPAWQAESARAELREAPSLGRSPP</sequence>
<dbReference type="SUPFAM" id="SSF49785">
    <property type="entry name" value="Galactose-binding domain-like"/>
    <property type="match status" value="3"/>
</dbReference>
<dbReference type="Gene3D" id="2.60.120.260">
    <property type="entry name" value="Galactose-binding domain-like"/>
    <property type="match status" value="2"/>
</dbReference>
<accession>Q08RH8</accession>
<evidence type="ECO:0000313" key="8">
    <source>
        <dbReference type="Proteomes" id="UP000001351"/>
    </source>
</evidence>
<evidence type="ECO:0000313" key="9">
    <source>
        <dbReference type="Proteomes" id="UP000032702"/>
    </source>
</evidence>
<dbReference type="AlphaFoldDB" id="Q08RH8"/>
<protein>
    <submittedName>
        <fullName evidence="7">F5/8 type C domain protein</fullName>
    </submittedName>
</protein>
<dbReference type="Gene3D" id="2.60.40.4070">
    <property type="match status" value="1"/>
</dbReference>
<keyword evidence="8" id="KW-1185">Reference proteome</keyword>
<dbReference type="HOGENOM" id="CLU_263911_0_0_7"/>
<evidence type="ECO:0000313" key="7">
    <source>
        <dbReference type="EMBL" id="EAU63086.1"/>
    </source>
</evidence>
<dbReference type="SUPFAM" id="SSF63825">
    <property type="entry name" value="YWTD domain"/>
    <property type="match status" value="1"/>
</dbReference>
<dbReference type="InterPro" id="IPR011042">
    <property type="entry name" value="6-blade_b-propeller_TolB-like"/>
</dbReference>
<dbReference type="Proteomes" id="UP000032702">
    <property type="component" value="Unassembled WGS sequence"/>
</dbReference>
<feature type="domain" description="F5/8 type C" evidence="4">
    <location>
        <begin position="226"/>
        <end position="310"/>
    </location>
</feature>
<dbReference type="InterPro" id="IPR001258">
    <property type="entry name" value="NHL_repeat"/>
</dbReference>
<dbReference type="PATRIC" id="fig|378806.16.peg.1957"/>
<dbReference type="Gene3D" id="2.120.10.30">
    <property type="entry name" value="TolB, C-terminal domain"/>
    <property type="match status" value="1"/>
</dbReference>
<dbReference type="EMBL" id="CP002271">
    <property type="protein sequence ID" value="ADO75556.1"/>
    <property type="molecule type" value="Genomic_DNA"/>
</dbReference>
<dbReference type="Pfam" id="PF01436">
    <property type="entry name" value="NHL"/>
    <property type="match status" value="1"/>
</dbReference>
<dbReference type="InterPro" id="IPR008979">
    <property type="entry name" value="Galactose-bd-like_sf"/>
</dbReference>
<gene>
    <name evidence="6" type="ordered locus">STAUR_7801</name>
    <name evidence="7" type="ORF">STIAU_3961</name>
</gene>
<reference evidence="6 8" key="2">
    <citation type="journal article" date="2011" name="Mol. Biol. Evol.">
        <title>Comparative genomic analysis of fruiting body formation in Myxococcales.</title>
        <authorList>
            <person name="Huntley S."/>
            <person name="Hamann N."/>
            <person name="Wegener-Feldbrugge S."/>
            <person name="Treuner-Lange A."/>
            <person name="Kube M."/>
            <person name="Reinhardt R."/>
            <person name="Klages S."/>
            <person name="Muller R."/>
            <person name="Ronning C.M."/>
            <person name="Nierman W.C."/>
            <person name="Sogaard-Andersen L."/>
        </authorList>
    </citation>
    <scope>NUCLEOTIDE SEQUENCE [LARGE SCALE GENOMIC DNA]</scope>
    <source>
        <strain evidence="6 8">DW4/3-1</strain>
    </source>
</reference>
<dbReference type="PANTHER" id="PTHR24104:SF25">
    <property type="entry name" value="PROTEIN LIN-41"/>
    <property type="match status" value="1"/>
</dbReference>
<dbReference type="InterPro" id="IPR050952">
    <property type="entry name" value="TRIM-NHL_E3_ligases"/>
</dbReference>
<reference evidence="7 9" key="1">
    <citation type="submission" date="2006-04" db="EMBL/GenBank/DDBJ databases">
        <authorList>
            <person name="Nierman W.C."/>
        </authorList>
    </citation>
    <scope>NUCLEOTIDE SEQUENCE [LARGE SCALE GENOMIC DNA]</scope>
    <source>
        <strain evidence="7 9">DW4/3-1</strain>
    </source>
</reference>
<dbReference type="Pfam" id="PF24135">
    <property type="entry name" value="DUF7402"/>
    <property type="match status" value="1"/>
</dbReference>
<evidence type="ECO:0000259" key="4">
    <source>
        <dbReference type="Pfam" id="PF00754"/>
    </source>
</evidence>
<name>Q08RH8_STIAD</name>
<dbReference type="EMBL" id="AAMD01000184">
    <property type="protein sequence ID" value="EAU63086.1"/>
    <property type="molecule type" value="Genomic_DNA"/>
</dbReference>
<dbReference type="Proteomes" id="UP000001351">
    <property type="component" value="Chromosome"/>
</dbReference>
<evidence type="ECO:0000259" key="5">
    <source>
        <dbReference type="Pfam" id="PF24135"/>
    </source>
</evidence>
<dbReference type="InterPro" id="IPR000421">
    <property type="entry name" value="FA58C"/>
</dbReference>
<dbReference type="eggNOG" id="COG3391">
    <property type="taxonomic scope" value="Bacteria"/>
</dbReference>
<dbReference type="Pfam" id="PF00754">
    <property type="entry name" value="F5_F8_type_C"/>
    <property type="match status" value="1"/>
</dbReference>
<feature type="domain" description="DUF7402" evidence="5">
    <location>
        <begin position="45"/>
        <end position="175"/>
    </location>
</feature>
<dbReference type="GO" id="GO:0008270">
    <property type="term" value="F:zinc ion binding"/>
    <property type="evidence" value="ECO:0007669"/>
    <property type="project" value="UniProtKB-KW"/>
</dbReference>
<dbReference type="STRING" id="378806.STAUR_7801"/>